<protein>
    <submittedName>
        <fullName evidence="1">Uncharacterized protein</fullName>
    </submittedName>
</protein>
<dbReference type="Proteomes" id="UP000078540">
    <property type="component" value="Unassembled WGS sequence"/>
</dbReference>
<proteinExistence type="predicted"/>
<organism evidence="1 2">
    <name type="scientific">Atta colombica</name>
    <dbReference type="NCBI Taxonomy" id="520822"/>
    <lineage>
        <taxon>Eukaryota</taxon>
        <taxon>Metazoa</taxon>
        <taxon>Ecdysozoa</taxon>
        <taxon>Arthropoda</taxon>
        <taxon>Hexapoda</taxon>
        <taxon>Insecta</taxon>
        <taxon>Pterygota</taxon>
        <taxon>Neoptera</taxon>
        <taxon>Endopterygota</taxon>
        <taxon>Hymenoptera</taxon>
        <taxon>Apocrita</taxon>
        <taxon>Aculeata</taxon>
        <taxon>Formicoidea</taxon>
        <taxon>Formicidae</taxon>
        <taxon>Myrmicinae</taxon>
        <taxon>Atta</taxon>
    </lineage>
</organism>
<evidence type="ECO:0000313" key="1">
    <source>
        <dbReference type="EMBL" id="KYM78514.1"/>
    </source>
</evidence>
<accession>A0A195B2T7</accession>
<name>A0A195B2T7_9HYME</name>
<reference evidence="1 2" key="1">
    <citation type="submission" date="2015-09" db="EMBL/GenBank/DDBJ databases">
        <title>Atta colombica WGS genome.</title>
        <authorList>
            <person name="Nygaard S."/>
            <person name="Hu H."/>
            <person name="Boomsma J."/>
            <person name="Zhang G."/>
        </authorList>
    </citation>
    <scope>NUCLEOTIDE SEQUENCE [LARGE SCALE GENOMIC DNA]</scope>
    <source>
        <strain evidence="1">Treedump-2</strain>
        <tissue evidence="1">Whole body</tissue>
    </source>
</reference>
<dbReference type="EMBL" id="KQ976662">
    <property type="protein sequence ID" value="KYM78514.1"/>
    <property type="molecule type" value="Genomic_DNA"/>
</dbReference>
<gene>
    <name evidence="1" type="ORF">ALC53_11169</name>
</gene>
<sequence length="219" mass="24072">PFAGHICVTRRHSAGECDSDSLPGGITLSLNTLMTLIFSHPFAKENILMDIHEYICKFCENCFQKHHISPEKRRADCNLNEACKCDRGTGVFCDRFSISCGMRNGKKRMGGREVVGIVEQTQKCIADPSLTPNGDDGGPLVRVICRLVCCLPVFHSAQYFPGDAVANIISAWASKEDKVLTPVCSMAGWINCRACLNVQTATAGRDGRNKPRVICRFCV</sequence>
<evidence type="ECO:0000313" key="2">
    <source>
        <dbReference type="Proteomes" id="UP000078540"/>
    </source>
</evidence>
<keyword evidence="2" id="KW-1185">Reference proteome</keyword>
<feature type="non-terminal residue" evidence="1">
    <location>
        <position position="1"/>
    </location>
</feature>
<dbReference type="AlphaFoldDB" id="A0A195B2T7"/>